<evidence type="ECO:0000313" key="3">
    <source>
        <dbReference type="Proteomes" id="UP000314294"/>
    </source>
</evidence>
<sequence>MEAIGLKSKGQNERVIGNALAAAPGARWDANTNGNRRSLNVNEHARVWRSEVSVQYRRAPLARRLPARLVCGLGPSLAGHAGCQAQPAWLHSQLGQWMTEAEREMNGDRQGEREREREERRNMFRMEKEAEARDGVKEGGGGGGLEHRRGVEC</sequence>
<name>A0A4Z2FE24_9TELE</name>
<evidence type="ECO:0000313" key="2">
    <source>
        <dbReference type="EMBL" id="TNN39033.1"/>
    </source>
</evidence>
<dbReference type="EMBL" id="SRLO01001315">
    <property type="protein sequence ID" value="TNN39033.1"/>
    <property type="molecule type" value="Genomic_DNA"/>
</dbReference>
<comment type="caution">
    <text evidence="2">The sequence shown here is derived from an EMBL/GenBank/DDBJ whole genome shotgun (WGS) entry which is preliminary data.</text>
</comment>
<evidence type="ECO:0000256" key="1">
    <source>
        <dbReference type="SAM" id="MobiDB-lite"/>
    </source>
</evidence>
<proteinExistence type="predicted"/>
<accession>A0A4Z2FE24</accession>
<feature type="region of interest" description="Disordered" evidence="1">
    <location>
        <begin position="101"/>
        <end position="153"/>
    </location>
</feature>
<keyword evidence="3" id="KW-1185">Reference proteome</keyword>
<organism evidence="2 3">
    <name type="scientific">Liparis tanakae</name>
    <name type="common">Tanaka's snailfish</name>
    <dbReference type="NCBI Taxonomy" id="230148"/>
    <lineage>
        <taxon>Eukaryota</taxon>
        <taxon>Metazoa</taxon>
        <taxon>Chordata</taxon>
        <taxon>Craniata</taxon>
        <taxon>Vertebrata</taxon>
        <taxon>Euteleostomi</taxon>
        <taxon>Actinopterygii</taxon>
        <taxon>Neopterygii</taxon>
        <taxon>Teleostei</taxon>
        <taxon>Neoteleostei</taxon>
        <taxon>Acanthomorphata</taxon>
        <taxon>Eupercaria</taxon>
        <taxon>Perciformes</taxon>
        <taxon>Cottioidei</taxon>
        <taxon>Cottales</taxon>
        <taxon>Liparidae</taxon>
        <taxon>Liparis</taxon>
    </lineage>
</organism>
<feature type="compositionally biased region" description="Basic and acidic residues" evidence="1">
    <location>
        <begin position="101"/>
        <end position="137"/>
    </location>
</feature>
<gene>
    <name evidence="2" type="ORF">EYF80_050808</name>
</gene>
<reference evidence="2 3" key="1">
    <citation type="submission" date="2019-03" db="EMBL/GenBank/DDBJ databases">
        <title>First draft genome of Liparis tanakae, snailfish: a comprehensive survey of snailfish specific genes.</title>
        <authorList>
            <person name="Kim W."/>
            <person name="Song I."/>
            <person name="Jeong J.-H."/>
            <person name="Kim D."/>
            <person name="Kim S."/>
            <person name="Ryu S."/>
            <person name="Song J.Y."/>
            <person name="Lee S.K."/>
        </authorList>
    </citation>
    <scope>NUCLEOTIDE SEQUENCE [LARGE SCALE GENOMIC DNA]</scope>
    <source>
        <tissue evidence="2">Muscle</tissue>
    </source>
</reference>
<dbReference type="Proteomes" id="UP000314294">
    <property type="component" value="Unassembled WGS sequence"/>
</dbReference>
<dbReference type="AlphaFoldDB" id="A0A4Z2FE24"/>
<protein>
    <submittedName>
        <fullName evidence="2">Uncharacterized protein</fullName>
    </submittedName>
</protein>